<accession>A0ABS1VD50</accession>
<feature type="domain" description="KilA/APSES-type HTH DNA-binding" evidence="2">
    <location>
        <begin position="88"/>
        <end position="123"/>
    </location>
</feature>
<evidence type="ECO:0000313" key="4">
    <source>
        <dbReference type="Proteomes" id="UP000606490"/>
    </source>
</evidence>
<keyword evidence="4" id="KW-1185">Reference proteome</keyword>
<dbReference type="Proteomes" id="UP000606490">
    <property type="component" value="Unassembled WGS sequence"/>
</dbReference>
<organism evidence="3 4">
    <name type="scientific">Belnapia mucosa</name>
    <dbReference type="NCBI Taxonomy" id="2804532"/>
    <lineage>
        <taxon>Bacteria</taxon>
        <taxon>Pseudomonadati</taxon>
        <taxon>Pseudomonadota</taxon>
        <taxon>Alphaproteobacteria</taxon>
        <taxon>Acetobacterales</taxon>
        <taxon>Roseomonadaceae</taxon>
        <taxon>Belnapia</taxon>
    </lineage>
</organism>
<evidence type="ECO:0000313" key="3">
    <source>
        <dbReference type="EMBL" id="MBL6459545.1"/>
    </source>
</evidence>
<sequence>MGRPAGATGCGVHGAGARPTATAPQANGQRARLPITRRLAPATCPLPHASRWNRPGQAHWTDPEREVRQNIIQDEIIRLDPDGFVATTRGRHGGTWAHWQLALSYARYLSPAFRLWCNAVVRAVLAWHRDPPAADPDPLRRHLAQRFRDLHARLDTLERHAADLMFLQLFAQELVLGNRLEFTGLGRSIIVKAVAA</sequence>
<dbReference type="InterPro" id="IPR018004">
    <property type="entry name" value="KilA/APSES_HTH"/>
</dbReference>
<dbReference type="EMBL" id="JAEUXJ010000051">
    <property type="protein sequence ID" value="MBL6459545.1"/>
    <property type="molecule type" value="Genomic_DNA"/>
</dbReference>
<gene>
    <name evidence="3" type="ORF">JMJ55_30000</name>
</gene>
<dbReference type="RefSeq" id="WP_202829277.1">
    <property type="nucleotide sequence ID" value="NZ_JAEUXJ010000051.1"/>
</dbReference>
<comment type="caution">
    <text evidence="3">The sequence shown here is derived from an EMBL/GenBank/DDBJ whole genome shotgun (WGS) entry which is preliminary data.</text>
</comment>
<name>A0ABS1VD50_9PROT</name>
<evidence type="ECO:0000259" key="2">
    <source>
        <dbReference type="Pfam" id="PF04383"/>
    </source>
</evidence>
<proteinExistence type="predicted"/>
<feature type="non-terminal residue" evidence="3">
    <location>
        <position position="196"/>
    </location>
</feature>
<reference evidence="3 4" key="1">
    <citation type="submission" date="2021-01" db="EMBL/GenBank/DDBJ databases">
        <title>Belnapia mucosa sp. nov. and Belnapia arida sp. nov., isolated from the Tabernas Desert (Almeria, Spain).</title>
        <authorList>
            <person name="Molina-Menor E."/>
            <person name="Vidal-Verdu A."/>
            <person name="Calonge A."/>
            <person name="Satari L."/>
            <person name="Pereto Magraner J."/>
            <person name="Porcar Miralles M."/>
        </authorList>
    </citation>
    <scope>NUCLEOTIDE SEQUENCE [LARGE SCALE GENOMIC DNA]</scope>
    <source>
        <strain evidence="3 4">T6</strain>
    </source>
</reference>
<protein>
    <submittedName>
        <fullName evidence="3">KilA-N domain-containing protein</fullName>
    </submittedName>
</protein>
<dbReference type="Pfam" id="PF04383">
    <property type="entry name" value="KilA-N"/>
    <property type="match status" value="1"/>
</dbReference>
<evidence type="ECO:0000256" key="1">
    <source>
        <dbReference type="SAM" id="MobiDB-lite"/>
    </source>
</evidence>
<feature type="region of interest" description="Disordered" evidence="1">
    <location>
        <begin position="1"/>
        <end position="33"/>
    </location>
</feature>